<proteinExistence type="predicted"/>
<dbReference type="EMBL" id="JAJITC010000034">
    <property type="protein sequence ID" value="MCC8406004.1"/>
    <property type="molecule type" value="Genomic_DNA"/>
</dbReference>
<protein>
    <submittedName>
        <fullName evidence="1">Colicin immunity protein</fullName>
    </submittedName>
</protein>
<evidence type="ECO:0000313" key="2">
    <source>
        <dbReference type="Proteomes" id="UP001430614"/>
    </source>
</evidence>
<accession>A0ABS8KNP4</accession>
<dbReference type="RefSeq" id="WP_230564751.1">
    <property type="nucleotide sequence ID" value="NZ_JAJITC010000034.1"/>
</dbReference>
<sequence>MSIELQRLYVSPNDFFELGGSVVMKLSAEAAVAICISAAKHGLVVARVEGGIWHAPGFEARSDCIWDGADPPVSQDVAEVNNLAAAKFIQAEQQEHDVFVITAPSIAGW</sequence>
<dbReference type="Gene3D" id="3.30.190.30">
    <property type="match status" value="1"/>
</dbReference>
<comment type="caution">
    <text evidence="1">The sequence shown here is derived from an EMBL/GenBank/DDBJ whole genome shotgun (WGS) entry which is preliminary data.</text>
</comment>
<gene>
    <name evidence="1" type="ORF">LJ655_29830</name>
</gene>
<dbReference type="Proteomes" id="UP001430614">
    <property type="component" value="Unassembled WGS sequence"/>
</dbReference>
<organism evidence="1 2">
    <name type="scientific">Paraburkholderia translucens</name>
    <dbReference type="NCBI Taxonomy" id="2886945"/>
    <lineage>
        <taxon>Bacteria</taxon>
        <taxon>Pseudomonadati</taxon>
        <taxon>Pseudomonadota</taxon>
        <taxon>Betaproteobacteria</taxon>
        <taxon>Burkholderiales</taxon>
        <taxon>Burkholderiaceae</taxon>
        <taxon>Paraburkholderia</taxon>
    </lineage>
</organism>
<keyword evidence="2" id="KW-1185">Reference proteome</keyword>
<dbReference type="InterPro" id="IPR020127">
    <property type="entry name" value="Colicin-E5_imm"/>
</dbReference>
<evidence type="ECO:0000313" key="1">
    <source>
        <dbReference type="EMBL" id="MCC8406004.1"/>
    </source>
</evidence>
<name>A0ABS8KNP4_9BURK</name>
<dbReference type="Pfam" id="PF11480">
    <property type="entry name" value="ImmE5"/>
    <property type="match status" value="1"/>
</dbReference>
<dbReference type="SUPFAM" id="SSF143469">
    <property type="entry name" value="ImmE5-like"/>
    <property type="match status" value="1"/>
</dbReference>
<dbReference type="InterPro" id="IPR037234">
    <property type="entry name" value="ImmE5_sf"/>
</dbReference>
<reference evidence="1 2" key="1">
    <citation type="submission" date="2021-11" db="EMBL/GenBank/DDBJ databases">
        <authorList>
            <person name="Oh E.-T."/>
            <person name="Kim S.-B."/>
        </authorList>
    </citation>
    <scope>NUCLEOTIDE SEQUENCE [LARGE SCALE GENOMIC DNA]</scope>
    <source>
        <strain evidence="1 2">MMS20-SJTN17</strain>
    </source>
</reference>